<dbReference type="OrthoDB" id="9547406at2759"/>
<evidence type="ECO:0000256" key="5">
    <source>
        <dbReference type="ARBA" id="ARBA00022833"/>
    </source>
</evidence>
<feature type="region of interest" description="Disordered" evidence="8">
    <location>
        <begin position="1035"/>
        <end position="1057"/>
    </location>
</feature>
<feature type="domain" description="PHD-type" evidence="11">
    <location>
        <begin position="540"/>
        <end position="663"/>
    </location>
</feature>
<keyword evidence="13" id="KW-1185">Reference proteome</keyword>
<dbReference type="RefSeq" id="XP_040625412.1">
    <property type="nucleotide sequence ID" value="XM_040769153.1"/>
</dbReference>
<comment type="catalytic activity">
    <reaction evidence="6">
        <text>N(6),N(6),N(6)-trimethyl-L-lysyl(9)-[histone H3] + 2 2-oxoglutarate + 2 O2 = N(6)-methyl-L-lysyl(9)-[histone H3] + 2 formaldehyde + 2 succinate + 2 CO2</text>
        <dbReference type="Rhea" id="RHEA:60200"/>
        <dbReference type="Rhea" id="RHEA-COMP:15538"/>
        <dbReference type="Rhea" id="RHEA-COMP:15542"/>
        <dbReference type="ChEBI" id="CHEBI:15379"/>
        <dbReference type="ChEBI" id="CHEBI:16526"/>
        <dbReference type="ChEBI" id="CHEBI:16810"/>
        <dbReference type="ChEBI" id="CHEBI:16842"/>
        <dbReference type="ChEBI" id="CHEBI:30031"/>
        <dbReference type="ChEBI" id="CHEBI:61929"/>
        <dbReference type="ChEBI" id="CHEBI:61961"/>
        <dbReference type="EC" id="1.14.11.66"/>
    </reaction>
</comment>
<evidence type="ECO:0000256" key="8">
    <source>
        <dbReference type="SAM" id="MobiDB-lite"/>
    </source>
</evidence>
<evidence type="ECO:0000256" key="1">
    <source>
        <dbReference type="ARBA" id="ARBA00009711"/>
    </source>
</evidence>
<feature type="region of interest" description="Disordered" evidence="8">
    <location>
        <begin position="897"/>
        <end position="919"/>
    </location>
</feature>
<feature type="region of interest" description="Disordered" evidence="8">
    <location>
        <begin position="854"/>
        <end position="876"/>
    </location>
</feature>
<evidence type="ECO:0000259" key="11">
    <source>
        <dbReference type="PROSITE" id="PS51805"/>
    </source>
</evidence>
<evidence type="ECO:0000313" key="12">
    <source>
        <dbReference type="EMBL" id="EJT98514.1"/>
    </source>
</evidence>
<feature type="compositionally biased region" description="Basic and acidic residues" evidence="8">
    <location>
        <begin position="154"/>
        <end position="165"/>
    </location>
</feature>
<dbReference type="SMART" id="SM00558">
    <property type="entry name" value="JmjC"/>
    <property type="match status" value="1"/>
</dbReference>
<name>M5FT23_DACPD</name>
<feature type="compositionally biased region" description="Low complexity" evidence="8">
    <location>
        <begin position="862"/>
        <end position="876"/>
    </location>
</feature>
<feature type="region of interest" description="Disordered" evidence="8">
    <location>
        <begin position="139"/>
        <end position="233"/>
    </location>
</feature>
<keyword evidence="4" id="KW-0863">Zinc-finger</keyword>
<dbReference type="GO" id="GO:0010468">
    <property type="term" value="P:regulation of gene expression"/>
    <property type="evidence" value="ECO:0007669"/>
    <property type="project" value="TreeGrafter"/>
</dbReference>
<sequence>MSSRPSSVESAVPPQPDHFYPSPFIRPNWRNPNDPGSCIWPEEDISATRGIPVFKPVWEEFQDFEGYVTALEPWGRRSGIIKVIPPKEWHDSLPSVVPQLAEVRLRNPIAQEMIGTSGLFYQSNMEKRKTYSVREWANMCDKDPNRTPSPAAVLKRERSDKDSPRKHDHRAQLQIDEDDEDARDEKEVEMRMDLAPDCEQQTHPTPEFLTDSTTPPGKASTATPSIAGGTTQCDVSEDRKFFASFDPKRSWLPSNTKAEDYTPEVCAKLEKNFWRSIGNGGSPAWYGADLKGSLFTDETTFWNVASLPNPLSRLLGTTGRKLPGVNTPYLYFGMWRAAFAWHVEDMDLCSINYIHFGAPKLWWAIPSEKAKAFERTMKGYFPGDAKTCPQFLRHKSFLVSPTILANNSCRPNVLVQHQGEFVITFPQGYHAGFNLGFNCAESTNFALDGWEEVVRKAGWCKCEKDSVKLDIDALILEANEIEGKHAKNVKAKGARLSKKRKIEEIVIDHAASPVKKTKNRAADIVKPTIENTRSSSPHLPKACLLCPSSNEETLIKVHDLPHTMRHMLGVQAWAHESCAAALPETWVDMLDDEKWVFGVDVIEKARWDLKCAACTKPTLKSYGAKIQCTRGKCPRAFHVSCALDKSEILYQEVETVERAVLLASDNAGDATIPKENINVKEEWEEVEIRHADDPICAKTTVFDGNRRAESRVLKTIQKPVIELLCSIHNPNMRVLSKQRKDEARRKNVLALKEGDRIRIRLSSGVFEVTLLKVDEITEKVEVMWDDHSRRAIKWGSIHWGPVSDEVLAASKAKQEAKEEEVLEAKLRRYQESLRLAKKRATVHHLPAVSIYDTPSSTQTMCPTSSSTSYSISTTGPPSSDIVLAAPSTAARHVAEQATGNDYRIPRSQQNSVSSEGGPLHMPPYPRYPYPPGYWAAPGYVGYWQHASSPGHGWYDYYGRWHETSVPAYGHYGSRARSQGEATYSRHGEQGTSRLDTQTYVRGTPTPRHKDLTANATFKLGPNIDIHRPASTAITHSTAEMSVRPSETHTDEESHPPTCDTLSNIDLIPLLNTLMKNERVRTTLLKLRDSLASQLDHDNNSSVNPVCVDERSP</sequence>
<organism evidence="12 13">
    <name type="scientific">Dacryopinax primogenitus (strain DJM 731)</name>
    <name type="common">Brown rot fungus</name>
    <dbReference type="NCBI Taxonomy" id="1858805"/>
    <lineage>
        <taxon>Eukaryota</taxon>
        <taxon>Fungi</taxon>
        <taxon>Dikarya</taxon>
        <taxon>Basidiomycota</taxon>
        <taxon>Agaricomycotina</taxon>
        <taxon>Dacrymycetes</taxon>
        <taxon>Dacrymycetales</taxon>
        <taxon>Dacrymycetaceae</taxon>
        <taxon>Dacryopinax</taxon>
    </lineage>
</organism>
<dbReference type="Gene3D" id="3.30.40.10">
    <property type="entry name" value="Zinc/RING finger domain, C3HC4 (zinc finger)"/>
    <property type="match status" value="1"/>
</dbReference>
<evidence type="ECO:0000259" key="10">
    <source>
        <dbReference type="PROSITE" id="PS51184"/>
    </source>
</evidence>
<dbReference type="GeneID" id="63684215"/>
<dbReference type="InterPro" id="IPR003349">
    <property type="entry name" value="JmjN"/>
</dbReference>
<keyword evidence="5" id="KW-0862">Zinc</keyword>
<keyword evidence="7" id="KW-0175">Coiled coil</keyword>
<dbReference type="InterPro" id="IPR013083">
    <property type="entry name" value="Znf_RING/FYVE/PHD"/>
</dbReference>
<dbReference type="GO" id="GO:0051864">
    <property type="term" value="F:histone H3K36 demethylase activity"/>
    <property type="evidence" value="ECO:0007669"/>
    <property type="project" value="TreeGrafter"/>
</dbReference>
<dbReference type="PROSITE" id="PS51805">
    <property type="entry name" value="EPHD"/>
    <property type="match status" value="1"/>
</dbReference>
<dbReference type="PANTHER" id="PTHR10694">
    <property type="entry name" value="LYSINE-SPECIFIC DEMETHYLASE"/>
    <property type="match status" value="1"/>
</dbReference>
<feature type="compositionally biased region" description="Polar residues" evidence="8">
    <location>
        <begin position="199"/>
        <end position="233"/>
    </location>
</feature>
<protein>
    <recommendedName>
        <fullName evidence="2">[histone H3]-trimethyl-L-lysine(9) demethylase</fullName>
        <ecNumber evidence="2">1.14.11.66</ecNumber>
    </recommendedName>
</protein>
<feature type="domain" description="JmjC" evidence="10">
    <location>
        <begin position="296"/>
        <end position="462"/>
    </location>
</feature>
<evidence type="ECO:0000256" key="7">
    <source>
        <dbReference type="SAM" id="Coils"/>
    </source>
</evidence>
<dbReference type="SUPFAM" id="SSF51197">
    <property type="entry name" value="Clavaminate synthase-like"/>
    <property type="match status" value="1"/>
</dbReference>
<dbReference type="GO" id="GO:0008270">
    <property type="term" value="F:zinc ion binding"/>
    <property type="evidence" value="ECO:0007669"/>
    <property type="project" value="UniProtKB-KW"/>
</dbReference>
<evidence type="ECO:0000256" key="4">
    <source>
        <dbReference type="ARBA" id="ARBA00022771"/>
    </source>
</evidence>
<dbReference type="GO" id="GO:0005634">
    <property type="term" value="C:nucleus"/>
    <property type="evidence" value="ECO:0007669"/>
    <property type="project" value="TreeGrafter"/>
</dbReference>
<dbReference type="PROSITE" id="PS51183">
    <property type="entry name" value="JMJN"/>
    <property type="match status" value="1"/>
</dbReference>
<dbReference type="Gene3D" id="2.60.120.650">
    <property type="entry name" value="Cupin"/>
    <property type="match status" value="2"/>
</dbReference>
<evidence type="ECO:0000256" key="6">
    <source>
        <dbReference type="ARBA" id="ARBA00049349"/>
    </source>
</evidence>
<dbReference type="CDD" id="cd15571">
    <property type="entry name" value="ePHD"/>
    <property type="match status" value="1"/>
</dbReference>
<feature type="compositionally biased region" description="Basic and acidic residues" evidence="8">
    <location>
        <begin position="183"/>
        <end position="194"/>
    </location>
</feature>
<feature type="coiled-coil region" evidence="7">
    <location>
        <begin position="812"/>
        <end position="839"/>
    </location>
</feature>
<dbReference type="InterPro" id="IPR034732">
    <property type="entry name" value="EPHD"/>
</dbReference>
<dbReference type="HOGENOM" id="CLU_001442_1_0_1"/>
<keyword evidence="3" id="KW-0479">Metal-binding</keyword>
<gene>
    <name evidence="12" type="ORF">DACRYDRAFT_110959</name>
</gene>
<dbReference type="Proteomes" id="UP000030653">
    <property type="component" value="Unassembled WGS sequence"/>
</dbReference>
<reference evidence="12 13" key="1">
    <citation type="journal article" date="2012" name="Science">
        <title>The Paleozoic origin of enzymatic lignin decomposition reconstructed from 31 fungal genomes.</title>
        <authorList>
            <person name="Floudas D."/>
            <person name="Binder M."/>
            <person name="Riley R."/>
            <person name="Barry K."/>
            <person name="Blanchette R.A."/>
            <person name="Henrissat B."/>
            <person name="Martinez A.T."/>
            <person name="Otillar R."/>
            <person name="Spatafora J.W."/>
            <person name="Yadav J.S."/>
            <person name="Aerts A."/>
            <person name="Benoit I."/>
            <person name="Boyd A."/>
            <person name="Carlson A."/>
            <person name="Copeland A."/>
            <person name="Coutinho P.M."/>
            <person name="de Vries R.P."/>
            <person name="Ferreira P."/>
            <person name="Findley K."/>
            <person name="Foster B."/>
            <person name="Gaskell J."/>
            <person name="Glotzer D."/>
            <person name="Gorecki P."/>
            <person name="Heitman J."/>
            <person name="Hesse C."/>
            <person name="Hori C."/>
            <person name="Igarashi K."/>
            <person name="Jurgens J.A."/>
            <person name="Kallen N."/>
            <person name="Kersten P."/>
            <person name="Kohler A."/>
            <person name="Kuees U."/>
            <person name="Kumar T.K.A."/>
            <person name="Kuo A."/>
            <person name="LaButti K."/>
            <person name="Larrondo L.F."/>
            <person name="Lindquist E."/>
            <person name="Ling A."/>
            <person name="Lombard V."/>
            <person name="Lucas S."/>
            <person name="Lundell T."/>
            <person name="Martin R."/>
            <person name="McLaughlin D.J."/>
            <person name="Morgenstern I."/>
            <person name="Morin E."/>
            <person name="Murat C."/>
            <person name="Nagy L.G."/>
            <person name="Nolan M."/>
            <person name="Ohm R.A."/>
            <person name="Patyshakuliyeva A."/>
            <person name="Rokas A."/>
            <person name="Ruiz-Duenas F.J."/>
            <person name="Sabat G."/>
            <person name="Salamov A."/>
            <person name="Samejima M."/>
            <person name="Schmutz J."/>
            <person name="Slot J.C."/>
            <person name="St John F."/>
            <person name="Stenlid J."/>
            <person name="Sun H."/>
            <person name="Sun S."/>
            <person name="Syed K."/>
            <person name="Tsang A."/>
            <person name="Wiebenga A."/>
            <person name="Young D."/>
            <person name="Pisabarro A."/>
            <person name="Eastwood D.C."/>
            <person name="Martin F."/>
            <person name="Cullen D."/>
            <person name="Grigoriev I.V."/>
            <person name="Hibbett D.S."/>
        </authorList>
    </citation>
    <scope>NUCLEOTIDE SEQUENCE [LARGE SCALE GENOMIC DNA]</scope>
    <source>
        <strain evidence="12 13">DJM-731 SS1</strain>
    </source>
</reference>
<dbReference type="Pfam" id="PF02373">
    <property type="entry name" value="JmjC"/>
    <property type="match status" value="1"/>
</dbReference>
<dbReference type="PROSITE" id="PS51184">
    <property type="entry name" value="JMJC"/>
    <property type="match status" value="1"/>
</dbReference>
<evidence type="ECO:0000256" key="2">
    <source>
        <dbReference type="ARBA" id="ARBA00012900"/>
    </source>
</evidence>
<dbReference type="STRING" id="1858805.M5FT23"/>
<dbReference type="PANTHER" id="PTHR10694:SF7">
    <property type="entry name" value="[HISTONE H3]-TRIMETHYL-L-LYSINE(9) DEMETHYLASE"/>
    <property type="match status" value="1"/>
</dbReference>
<dbReference type="InterPro" id="IPR003347">
    <property type="entry name" value="JmjC_dom"/>
</dbReference>
<dbReference type="EMBL" id="JH795873">
    <property type="protein sequence ID" value="EJT98514.1"/>
    <property type="molecule type" value="Genomic_DNA"/>
</dbReference>
<comment type="similarity">
    <text evidence="1">Belongs to the JHDM3 histone demethylase family.</text>
</comment>
<feature type="compositionally biased region" description="Basic and acidic residues" evidence="8">
    <location>
        <begin position="1045"/>
        <end position="1054"/>
    </location>
</feature>
<accession>M5FT23</accession>
<dbReference type="OMA" id="GRWHETS"/>
<feature type="region of interest" description="Disordered" evidence="8">
    <location>
        <begin position="1"/>
        <end position="26"/>
    </location>
</feature>
<dbReference type="GO" id="GO:0140684">
    <property type="term" value="F:histone H3K9me2/H3K9me3 demethylase activity"/>
    <property type="evidence" value="ECO:0007669"/>
    <property type="project" value="UniProtKB-EC"/>
</dbReference>
<dbReference type="GO" id="GO:0000785">
    <property type="term" value="C:chromatin"/>
    <property type="evidence" value="ECO:0007669"/>
    <property type="project" value="TreeGrafter"/>
</dbReference>
<dbReference type="SMART" id="SM00545">
    <property type="entry name" value="JmjN"/>
    <property type="match status" value="1"/>
</dbReference>
<evidence type="ECO:0000256" key="3">
    <source>
        <dbReference type="ARBA" id="ARBA00022723"/>
    </source>
</evidence>
<dbReference type="Pfam" id="PF02375">
    <property type="entry name" value="JmjN"/>
    <property type="match status" value="1"/>
</dbReference>
<dbReference type="AlphaFoldDB" id="M5FT23"/>
<dbReference type="EC" id="1.14.11.66" evidence="2"/>
<feature type="domain" description="JmjN" evidence="9">
    <location>
        <begin position="51"/>
        <end position="92"/>
    </location>
</feature>
<proteinExistence type="inferred from homology"/>
<evidence type="ECO:0000259" key="9">
    <source>
        <dbReference type="PROSITE" id="PS51183"/>
    </source>
</evidence>
<evidence type="ECO:0000313" key="13">
    <source>
        <dbReference type="Proteomes" id="UP000030653"/>
    </source>
</evidence>
<dbReference type="Pfam" id="PF13832">
    <property type="entry name" value="zf-HC5HC2H_2"/>
    <property type="match status" value="1"/>
</dbReference>